<keyword evidence="2" id="KW-1185">Reference proteome</keyword>
<comment type="caution">
    <text evidence="1">The sequence shown here is derived from an EMBL/GenBank/DDBJ whole genome shotgun (WGS) entry which is preliminary data.</text>
</comment>
<reference evidence="1 2" key="1">
    <citation type="submission" date="2008-11" db="EMBL/GenBank/DDBJ databases">
        <title>Draft genome sequence of Bacteroides pectinophilus (ATCC 43243).</title>
        <authorList>
            <person name="Sudarsanam P."/>
            <person name="Ley R."/>
            <person name="Guruge J."/>
            <person name="Turnbaugh P.J."/>
            <person name="Mahowald M."/>
            <person name="Liep D."/>
            <person name="Gordon J."/>
        </authorList>
    </citation>
    <scope>NUCLEOTIDE SEQUENCE [LARGE SCALE GENOMIC DNA]</scope>
    <source>
        <strain evidence="1 2">ATCC 43243</strain>
    </source>
</reference>
<sequence length="41" mass="4953">MHICRLIHIISTDRQTDRQDKSVFFWHDLIVYGTFWLCVSA</sequence>
<name>B7AV22_9FIRM</name>
<evidence type="ECO:0000313" key="2">
    <source>
        <dbReference type="Proteomes" id="UP000003136"/>
    </source>
</evidence>
<dbReference type="EMBL" id="ABVQ01000037">
    <property type="protein sequence ID" value="EEC56063.1"/>
    <property type="molecule type" value="Genomic_DNA"/>
</dbReference>
<dbReference type="STRING" id="483218.BACPEC_02570"/>
<dbReference type="Proteomes" id="UP000003136">
    <property type="component" value="Unassembled WGS sequence"/>
</dbReference>
<accession>B7AV22</accession>
<protein>
    <submittedName>
        <fullName evidence="1">Uncharacterized protein</fullName>
    </submittedName>
</protein>
<gene>
    <name evidence="1" type="ORF">BACPEC_02570</name>
</gene>
<proteinExistence type="predicted"/>
<reference evidence="1 2" key="2">
    <citation type="submission" date="2008-11" db="EMBL/GenBank/DDBJ databases">
        <authorList>
            <person name="Fulton L."/>
            <person name="Clifton S."/>
            <person name="Fulton B."/>
            <person name="Xu J."/>
            <person name="Minx P."/>
            <person name="Pepin K.H."/>
            <person name="Johnson M."/>
            <person name="Bhonagiri V."/>
            <person name="Nash W.E."/>
            <person name="Mardis E.R."/>
            <person name="Wilson R.K."/>
        </authorList>
    </citation>
    <scope>NUCLEOTIDE SEQUENCE [LARGE SCALE GENOMIC DNA]</scope>
    <source>
        <strain evidence="1 2">ATCC 43243</strain>
    </source>
</reference>
<dbReference type="HOGENOM" id="CLU_3265877_0_0_9"/>
<dbReference type="AlphaFoldDB" id="B7AV22"/>
<evidence type="ECO:0000313" key="1">
    <source>
        <dbReference type="EMBL" id="EEC56063.1"/>
    </source>
</evidence>
<organism evidence="1 2">
    <name type="scientific">[Bacteroides] pectinophilus ATCC 43243</name>
    <dbReference type="NCBI Taxonomy" id="483218"/>
    <lineage>
        <taxon>Bacteria</taxon>
        <taxon>Bacillati</taxon>
        <taxon>Bacillota</taxon>
        <taxon>Clostridia</taxon>
        <taxon>Eubacteriales</taxon>
    </lineage>
</organism>